<accession>A0ABS3TVL2</accession>
<proteinExistence type="predicted"/>
<dbReference type="Proteomes" id="UP000669060">
    <property type="component" value="Unassembled WGS sequence"/>
</dbReference>
<feature type="transmembrane region" description="Helical" evidence="1">
    <location>
        <begin position="68"/>
        <end position="89"/>
    </location>
</feature>
<organism evidence="2 3">
    <name type="scientific">Pseudomonas schmalbachii</name>
    <dbReference type="NCBI Taxonomy" id="2816993"/>
    <lineage>
        <taxon>Bacteria</taxon>
        <taxon>Pseudomonadati</taxon>
        <taxon>Pseudomonadota</taxon>
        <taxon>Gammaproteobacteria</taxon>
        <taxon>Pseudomonadales</taxon>
        <taxon>Pseudomonadaceae</taxon>
        <taxon>Pseudomonas</taxon>
    </lineage>
</organism>
<reference evidence="2 3" key="1">
    <citation type="submission" date="2020-12" db="EMBL/GenBank/DDBJ databases">
        <title>Pseudomonas schmalbachii sp. nov. isolated from millipede gut.</title>
        <authorList>
            <person name="Shelomi M."/>
        </authorList>
    </citation>
    <scope>NUCLEOTIDE SEQUENCE [LARGE SCALE GENOMIC DNA]</scope>
    <source>
        <strain evidence="2 3">Milli4</strain>
    </source>
</reference>
<dbReference type="EMBL" id="JAELYA010000009">
    <property type="protein sequence ID" value="MBO3277716.1"/>
    <property type="molecule type" value="Genomic_DNA"/>
</dbReference>
<name>A0ABS3TVL2_9PSED</name>
<feature type="transmembrane region" description="Helical" evidence="1">
    <location>
        <begin position="7"/>
        <end position="29"/>
    </location>
</feature>
<keyword evidence="3" id="KW-1185">Reference proteome</keyword>
<feature type="transmembrane region" description="Helical" evidence="1">
    <location>
        <begin position="35"/>
        <end position="56"/>
    </location>
</feature>
<sequence length="127" mass="14064">MSAQIAIRYYALSGIAVAVLLNVVLRAVIRVGGLPANLLVAALIGAGMAFCFARIVRREATTGERWRLLAIYGGTLALFYAWLVGMAAWKNPPSPAALLLYLLNYLCYPLAAWWFFRPTVMSRFLPR</sequence>
<dbReference type="RefSeq" id="WP_208316105.1">
    <property type="nucleotide sequence ID" value="NZ_JAELYA010000009.1"/>
</dbReference>
<gene>
    <name evidence="2" type="ORF">JFY56_21085</name>
</gene>
<protein>
    <recommendedName>
        <fullName evidence="4">Integral membrane protein</fullName>
    </recommendedName>
</protein>
<comment type="caution">
    <text evidence="2">The sequence shown here is derived from an EMBL/GenBank/DDBJ whole genome shotgun (WGS) entry which is preliminary data.</text>
</comment>
<evidence type="ECO:0000313" key="3">
    <source>
        <dbReference type="Proteomes" id="UP000669060"/>
    </source>
</evidence>
<keyword evidence="1" id="KW-0472">Membrane</keyword>
<feature type="transmembrane region" description="Helical" evidence="1">
    <location>
        <begin position="95"/>
        <end position="116"/>
    </location>
</feature>
<evidence type="ECO:0000313" key="2">
    <source>
        <dbReference type="EMBL" id="MBO3277716.1"/>
    </source>
</evidence>
<keyword evidence="1" id="KW-1133">Transmembrane helix</keyword>
<keyword evidence="1" id="KW-0812">Transmembrane</keyword>
<evidence type="ECO:0000256" key="1">
    <source>
        <dbReference type="SAM" id="Phobius"/>
    </source>
</evidence>
<evidence type="ECO:0008006" key="4">
    <source>
        <dbReference type="Google" id="ProtNLM"/>
    </source>
</evidence>